<evidence type="ECO:0000313" key="3">
    <source>
        <dbReference type="EMBL" id="SCO66852.1"/>
    </source>
</evidence>
<keyword evidence="2" id="KW-0472">Membrane</keyword>
<feature type="region of interest" description="Disordered" evidence="1">
    <location>
        <begin position="796"/>
        <end position="826"/>
    </location>
</feature>
<proteinExistence type="predicted"/>
<accession>A0A1G4GW75</accession>
<dbReference type="Pfam" id="PF05795">
    <property type="entry name" value="Plasmodium_Vir"/>
    <property type="match status" value="3"/>
</dbReference>
<sequence length="826" mass="98230">MKSKAYLQYELFNKVNSSTDKICNDKNDEHKKPKTINSHSLKLCYNMEDIFSSFSVLCPSYEEVGSKCCEYLLYWLYGKVSNEEYDLFNIHWLYYKFHLLLEKTTWHHYKKIKCSTNFLRILNRKLLKNKKALYDFLDHYDIIKEELEDNTTTITNKNQYCKYIGYIYRLFENMLMDPNSQSIQAYRHEMENFKAKIIDKDLDFIKNSCDTYLQKSMFRINKKTLHTLINEQLKDVKKTDVSFRNKHLVNYDIFWDLDSYQKYETYARKKNNGYSAASEYYCKPDKINAAEDYENIKDLCKLFISYFLYMSYNNDQNVPSGKRHLGYMNYWLNKELKKKNNNISATAFVEILNVLLDKYFSGIDNYNKFKNIVYNIDDKIFEELDLLRKLQDYYNKIITESTDKDKCPEYGRNFTKLFEEGIRKYHETKNKKFYIELLRIWARYNIEANGTKKCNNLPEPPVIEKLNQKEKAASLSKTRELCKTYTNIRLDTPQHWNQEHASILEHLSANEVYNKLNKVTSDDNTCAKYCANIIHSTENIEEFKKLCPKLTSNIKNLSKTLEDTKSPDDRCTYLTYWAYEKIINIFDSNTRHVHDKFAINELNQAVFMANSEFPAKDKCLFSFTGNLSEWKDEKLLHDYFKNYEKIRNCGTSTNRNDCKSYCDYFNRISELYSSHINKCCSCYSYPERVCSELCPKYFKCDMGYFPSDLLYNIGCKVKEEKEKEEEEGKEEDEKSYETAEDVFRNVTVDLDVIKRSHIEKPCKGLICDAFDTFAFSSFLFLGIFFSLFVFYKKANEKKGDRTKCSEKKSPSSKSQQITTQPWKTPK</sequence>
<gene>
    <name evidence="3" type="ORF">PVT01_080018500</name>
</gene>
<dbReference type="VEuPathDB" id="PlasmoDB:PVX_086865"/>
<dbReference type="VEuPathDB" id="PlasmoDB:PVPAM_070043800"/>
<evidence type="ECO:0000256" key="1">
    <source>
        <dbReference type="SAM" id="MobiDB-lite"/>
    </source>
</evidence>
<evidence type="ECO:0000256" key="2">
    <source>
        <dbReference type="SAM" id="Phobius"/>
    </source>
</evidence>
<dbReference type="VEuPathDB" id="PlasmoDB:PVP01_0218000"/>
<feature type="compositionally biased region" description="Basic and acidic residues" evidence="1">
    <location>
        <begin position="796"/>
        <end position="809"/>
    </location>
</feature>
<dbReference type="InterPro" id="IPR008780">
    <property type="entry name" value="Plasmodium_Vir"/>
</dbReference>
<organism evidence="3 4">
    <name type="scientific">Plasmodium vivax</name>
    <name type="common">malaria parasite P. vivax</name>
    <dbReference type="NCBI Taxonomy" id="5855"/>
    <lineage>
        <taxon>Eukaryota</taxon>
        <taxon>Sar</taxon>
        <taxon>Alveolata</taxon>
        <taxon>Apicomplexa</taxon>
        <taxon>Aconoidasida</taxon>
        <taxon>Haemosporida</taxon>
        <taxon>Plasmodiidae</taxon>
        <taxon>Plasmodium</taxon>
        <taxon>Plasmodium (Plasmodium)</taxon>
    </lineage>
</organism>
<dbReference type="VEuPathDB" id="PlasmoDB:PVW1_080044200"/>
<dbReference type="Proteomes" id="UP000196402">
    <property type="component" value="Chromosome 8"/>
</dbReference>
<dbReference type="AlphaFoldDB" id="A0A1G4GW75"/>
<evidence type="ECO:0000313" key="4">
    <source>
        <dbReference type="Proteomes" id="UP000196402"/>
    </source>
</evidence>
<name>A0A1G4GW75_PLAVI</name>
<reference evidence="3 4" key="1">
    <citation type="submission" date="2016-07" db="EMBL/GenBank/DDBJ databases">
        <authorList>
            <consortium name="Pathogen Informatics"/>
        </authorList>
    </citation>
    <scope>NUCLEOTIDE SEQUENCE [LARGE SCALE GENOMIC DNA]</scope>
</reference>
<protein>
    <submittedName>
        <fullName evidence="3">Vir protein, putative</fullName>
    </submittedName>
</protein>
<feature type="transmembrane region" description="Helical" evidence="2">
    <location>
        <begin position="773"/>
        <end position="791"/>
    </location>
</feature>
<dbReference type="EMBL" id="LT615246">
    <property type="protein sequence ID" value="SCO66852.1"/>
    <property type="molecule type" value="Genomic_DNA"/>
</dbReference>
<keyword evidence="2" id="KW-1133">Transmembrane helix</keyword>
<feature type="compositionally biased region" description="Polar residues" evidence="1">
    <location>
        <begin position="815"/>
        <end position="826"/>
    </location>
</feature>
<keyword evidence="2" id="KW-0812">Transmembrane</keyword>